<organism evidence="3 4">
    <name type="scientific">Sphingopyxis flava</name>
    <dbReference type="NCBI Taxonomy" id="1507287"/>
    <lineage>
        <taxon>Bacteria</taxon>
        <taxon>Pseudomonadati</taxon>
        <taxon>Pseudomonadota</taxon>
        <taxon>Alphaproteobacteria</taxon>
        <taxon>Sphingomonadales</taxon>
        <taxon>Sphingomonadaceae</taxon>
        <taxon>Sphingopyxis</taxon>
    </lineage>
</organism>
<accession>A0A1T5C9I3</accession>
<dbReference type="SUPFAM" id="SSF48452">
    <property type="entry name" value="TPR-like"/>
    <property type="match status" value="1"/>
</dbReference>
<dbReference type="EMBL" id="FUYP01000009">
    <property type="protein sequence ID" value="SKB56104.1"/>
    <property type="molecule type" value="Genomic_DNA"/>
</dbReference>
<dbReference type="AlphaFoldDB" id="A0A1T5C9I3"/>
<dbReference type="OrthoDB" id="5523615at2"/>
<dbReference type="Gene3D" id="1.25.40.10">
    <property type="entry name" value="Tetratricopeptide repeat domain"/>
    <property type="match status" value="2"/>
</dbReference>
<evidence type="ECO:0000259" key="2">
    <source>
        <dbReference type="Pfam" id="PF07607"/>
    </source>
</evidence>
<dbReference type="Pfam" id="PF07607">
    <property type="entry name" value="DUF1570"/>
    <property type="match status" value="1"/>
</dbReference>
<keyword evidence="1" id="KW-0732">Signal</keyword>
<dbReference type="InterPro" id="IPR011990">
    <property type="entry name" value="TPR-like_helical_dom_sf"/>
</dbReference>
<proteinExistence type="predicted"/>
<feature type="signal peptide" evidence="1">
    <location>
        <begin position="1"/>
        <end position="24"/>
    </location>
</feature>
<name>A0A1T5C9I3_9SPHN</name>
<evidence type="ECO:0000313" key="4">
    <source>
        <dbReference type="Proteomes" id="UP000190044"/>
    </source>
</evidence>
<dbReference type="InterPro" id="IPR011464">
    <property type="entry name" value="DUF1570"/>
</dbReference>
<dbReference type="RefSeq" id="WP_079638385.1">
    <property type="nucleotide sequence ID" value="NZ_FUYP01000009.1"/>
</dbReference>
<feature type="chain" id="PRO_5013205144" description="DUF1570 domain-containing protein" evidence="1">
    <location>
        <begin position="25"/>
        <end position="514"/>
    </location>
</feature>
<keyword evidence="4" id="KW-1185">Reference proteome</keyword>
<protein>
    <recommendedName>
        <fullName evidence="2">DUF1570 domain-containing protein</fullName>
    </recommendedName>
</protein>
<gene>
    <name evidence="3" type="ORF">SAMN06295937_100964</name>
</gene>
<evidence type="ECO:0000313" key="3">
    <source>
        <dbReference type="EMBL" id="SKB56104.1"/>
    </source>
</evidence>
<feature type="domain" description="DUF1570" evidence="2">
    <location>
        <begin position="131"/>
        <end position="242"/>
    </location>
</feature>
<reference evidence="4" key="1">
    <citation type="submission" date="2017-02" db="EMBL/GenBank/DDBJ databases">
        <authorList>
            <person name="Varghese N."/>
            <person name="Submissions S."/>
        </authorList>
    </citation>
    <scope>NUCLEOTIDE SEQUENCE [LARGE SCALE GENOMIC DNA]</scope>
    <source>
        <strain evidence="4">R11H</strain>
    </source>
</reference>
<evidence type="ECO:0000256" key="1">
    <source>
        <dbReference type="SAM" id="SignalP"/>
    </source>
</evidence>
<sequence length="514" mass="56736">MRLHRLFYLFMLALPLSMAAPAQAEWRVASSAHFLVYGDLSAGTLREYAERLEHYDSALRLITGQPETGASSRNRVSVYLLPSLSDLRRLHTGGRSGSTAAGFYIPSYEGSRAFMPADMSSDNLSAQAVMFHEYAHHLLLTSATEYYPRWLSEGMAEFFMVSRLNRDGSITIGMPNEDRSYALTAFSRMRASELLASDTKKLSVFDESQLYASGWLMTHYLLLGGERDGQLVQYVARINKGEPWAEAAKAAFGDLGKLDQDLERYRRTRGMKVFTIAADKLSTGKIGITELSPGAAAIMPYRIRSARGVTEQMAAALVAEARPVAALYPNDAFVQRTMAEIEFDAKNDAEAEAAADRALALDPKMVPAMIYKGRVLARRAAESKEAKDWAAARSWFIKANHADPDFALPLVLYYDSFTQAGEAPRKDAVTAILRAIELVPQSSEIRMRVGRQLVIEKDLALAQKVLAPVIFNPHAARNERLSKIAALFEAKAAADDILKAMDAAGQEEEAEDAE</sequence>
<dbReference type="Proteomes" id="UP000190044">
    <property type="component" value="Unassembled WGS sequence"/>
</dbReference>